<reference evidence="1 2" key="1">
    <citation type="journal article" date="2019" name="New Phytol.">
        <title>Comparative genomics reveals unique wood-decay strategies and fruiting body development in the Schizophyllaceae.</title>
        <authorList>
            <person name="Almasi E."/>
            <person name="Sahu N."/>
            <person name="Krizsan K."/>
            <person name="Balint B."/>
            <person name="Kovacs G.M."/>
            <person name="Kiss B."/>
            <person name="Cseklye J."/>
            <person name="Drula E."/>
            <person name="Henrissat B."/>
            <person name="Nagy I."/>
            <person name="Chovatia M."/>
            <person name="Adam C."/>
            <person name="LaButti K."/>
            <person name="Lipzen A."/>
            <person name="Riley R."/>
            <person name="Grigoriev I.V."/>
            <person name="Nagy L.G."/>
        </authorList>
    </citation>
    <scope>NUCLEOTIDE SEQUENCE [LARGE SCALE GENOMIC DNA]</scope>
    <source>
        <strain evidence="1 2">NL-1724</strain>
    </source>
</reference>
<comment type="caution">
    <text evidence="1">The sequence shown here is derived from an EMBL/GenBank/DDBJ whole genome shotgun (WGS) entry which is preliminary data.</text>
</comment>
<keyword evidence="2" id="KW-1185">Reference proteome</keyword>
<sequence length="109" mass="12806">MVAHTTIEELRRFVKSSAPCFLPCSPHCCTPSRPRLWLSRWPRQPLICMEEQRRAKRAPSSERNRWWTQPRSRRVLFRSRASPLSPALSRTSYHSIRSIINRCCLLSTA</sequence>
<accession>A0A550BVV1</accession>
<proteinExistence type="predicted"/>
<dbReference type="AlphaFoldDB" id="A0A550BVV1"/>
<organism evidence="1 2">
    <name type="scientific">Schizophyllum amplum</name>
    <dbReference type="NCBI Taxonomy" id="97359"/>
    <lineage>
        <taxon>Eukaryota</taxon>
        <taxon>Fungi</taxon>
        <taxon>Dikarya</taxon>
        <taxon>Basidiomycota</taxon>
        <taxon>Agaricomycotina</taxon>
        <taxon>Agaricomycetes</taxon>
        <taxon>Agaricomycetidae</taxon>
        <taxon>Agaricales</taxon>
        <taxon>Schizophyllaceae</taxon>
        <taxon>Schizophyllum</taxon>
    </lineage>
</organism>
<evidence type="ECO:0000313" key="2">
    <source>
        <dbReference type="Proteomes" id="UP000320762"/>
    </source>
</evidence>
<dbReference type="EMBL" id="VDMD01000061">
    <property type="protein sequence ID" value="TRM56689.1"/>
    <property type="molecule type" value="Genomic_DNA"/>
</dbReference>
<dbReference type="Proteomes" id="UP000320762">
    <property type="component" value="Unassembled WGS sequence"/>
</dbReference>
<protein>
    <submittedName>
        <fullName evidence="1">Uncharacterized protein</fullName>
    </submittedName>
</protein>
<gene>
    <name evidence="1" type="ORF">BD626DRAFT_635497</name>
</gene>
<evidence type="ECO:0000313" key="1">
    <source>
        <dbReference type="EMBL" id="TRM56689.1"/>
    </source>
</evidence>
<name>A0A550BVV1_9AGAR</name>